<dbReference type="Proteomes" id="UP000575241">
    <property type="component" value="Unassembled WGS sequence"/>
</dbReference>
<gene>
    <name evidence="2" type="ORF">HNP52_002174</name>
</gene>
<proteinExistence type="predicted"/>
<evidence type="ECO:0000313" key="2">
    <source>
        <dbReference type="EMBL" id="MBB4839105.1"/>
    </source>
</evidence>
<name>A0A7W7NRC5_9SPHN</name>
<protein>
    <recommendedName>
        <fullName evidence="4">YbjN domain-containing protein</fullName>
    </recommendedName>
</protein>
<evidence type="ECO:0000256" key="1">
    <source>
        <dbReference type="SAM" id="SignalP"/>
    </source>
</evidence>
<dbReference type="EMBL" id="JACHLN010000002">
    <property type="protein sequence ID" value="MBB4839105.1"/>
    <property type="molecule type" value="Genomic_DNA"/>
</dbReference>
<comment type="caution">
    <text evidence="2">The sequence shown here is derived from an EMBL/GenBank/DDBJ whole genome shotgun (WGS) entry which is preliminary data.</text>
</comment>
<dbReference type="RefSeq" id="WP_184166686.1">
    <property type="nucleotide sequence ID" value="NZ_JACHLN010000002.1"/>
</dbReference>
<evidence type="ECO:0000313" key="3">
    <source>
        <dbReference type="Proteomes" id="UP000575241"/>
    </source>
</evidence>
<dbReference type="AlphaFoldDB" id="A0A7W7NRC5"/>
<dbReference type="CDD" id="cd17511">
    <property type="entry name" value="YbjN_AmyR-like"/>
    <property type="match status" value="1"/>
</dbReference>
<reference evidence="2 3" key="1">
    <citation type="submission" date="2020-08" db="EMBL/GenBank/DDBJ databases">
        <title>Functional genomics of gut bacteria from endangered species of beetles.</title>
        <authorList>
            <person name="Carlos-Shanley C."/>
        </authorList>
    </citation>
    <scope>NUCLEOTIDE SEQUENCE [LARGE SCALE GENOMIC DNA]</scope>
    <source>
        <strain evidence="2 3">S00224</strain>
    </source>
</reference>
<organism evidence="2 3">
    <name type="scientific">Sphingomonas kyeonggiensis</name>
    <dbReference type="NCBI Taxonomy" id="1268553"/>
    <lineage>
        <taxon>Bacteria</taxon>
        <taxon>Pseudomonadati</taxon>
        <taxon>Pseudomonadota</taxon>
        <taxon>Alphaproteobacteria</taxon>
        <taxon>Sphingomonadales</taxon>
        <taxon>Sphingomonadaceae</taxon>
        <taxon>Sphingomonas</taxon>
    </lineage>
</organism>
<keyword evidence="1" id="KW-0732">Signal</keyword>
<keyword evidence="3" id="KW-1185">Reference proteome</keyword>
<evidence type="ECO:0008006" key="4">
    <source>
        <dbReference type="Google" id="ProtNLM"/>
    </source>
</evidence>
<sequence>MRNLMIAAAVLTGAWTMPVTAQTAGQPPCGKDLVCANAPQTVLAAMEKAGFKPKMSADRDGDPMIEGQGIFRFNVFFYGCDKQHVNCDSLRFEALFVKAPENTPAFANKWNAGKRFLQASVHADGQLGVAYDVAMVGGLNQRNFSDVLDWWNSQLEELAAFFKAELTPAAPKK</sequence>
<dbReference type="Pfam" id="PF10722">
    <property type="entry name" value="YbjN"/>
    <property type="match status" value="1"/>
</dbReference>
<accession>A0A7W7NRC5</accession>
<feature type="signal peptide" evidence="1">
    <location>
        <begin position="1"/>
        <end position="21"/>
    </location>
</feature>
<dbReference type="InterPro" id="IPR019660">
    <property type="entry name" value="Put_sensory_transdc_reg_YbjN"/>
</dbReference>
<feature type="chain" id="PRO_5031026980" description="YbjN domain-containing protein" evidence="1">
    <location>
        <begin position="22"/>
        <end position="173"/>
    </location>
</feature>